<evidence type="ECO:0000313" key="1">
    <source>
        <dbReference type="EMBL" id="KAJ5085217.1"/>
    </source>
</evidence>
<gene>
    <name evidence="1" type="ORF">N7532_009988</name>
</gene>
<comment type="caution">
    <text evidence="1">The sequence shown here is derived from an EMBL/GenBank/DDBJ whole genome shotgun (WGS) entry which is preliminary data.</text>
</comment>
<name>A0A9W9JY20_9EURO</name>
<proteinExistence type="predicted"/>
<evidence type="ECO:0000313" key="2">
    <source>
        <dbReference type="Proteomes" id="UP001149074"/>
    </source>
</evidence>
<keyword evidence="2" id="KW-1185">Reference proteome</keyword>
<sequence length="263" mass="30008">MTRYVTPLSFVGRKTTPEEALATRNSLSECNVYHEGEQNLCITPFLDLKKEFGLRSRSPGIRPVEQLFRAHPKLFFRDPPRVLRGGRSKNGNPICLIRSSASWREWMLQFRDNLRDIVDPRGMVRLEHRRRPDNSTSGDDCTFTGVWGESGRAYHKLTNARRKAQEEKPGRESANFNPVVADGALKLSYEKYGRLLVFDTALTRLFDEAGNSSLKGYDIIMETSMCMIIGAWEKRMTIWLIFMLIVTAGRVSELQEMVVASGL</sequence>
<protein>
    <submittedName>
        <fullName evidence="1">Uncharacterized protein</fullName>
    </submittedName>
</protein>
<dbReference type="AlphaFoldDB" id="A0A9W9JY20"/>
<reference evidence="1" key="1">
    <citation type="submission" date="2022-11" db="EMBL/GenBank/DDBJ databases">
        <authorList>
            <person name="Petersen C."/>
        </authorList>
    </citation>
    <scope>NUCLEOTIDE SEQUENCE</scope>
    <source>
        <strain evidence="1">IBT 30761</strain>
    </source>
</reference>
<dbReference type="RefSeq" id="XP_056469895.1">
    <property type="nucleotide sequence ID" value="XM_056622479.1"/>
</dbReference>
<dbReference type="EMBL" id="JAPQKI010000010">
    <property type="protein sequence ID" value="KAJ5085217.1"/>
    <property type="molecule type" value="Genomic_DNA"/>
</dbReference>
<dbReference type="OrthoDB" id="3924768at2759"/>
<dbReference type="GeneID" id="81361458"/>
<accession>A0A9W9JY20</accession>
<reference evidence="1" key="2">
    <citation type="journal article" date="2023" name="IMA Fungus">
        <title>Comparative genomic study of the Penicillium genus elucidates a diverse pangenome and 15 lateral gene transfer events.</title>
        <authorList>
            <person name="Petersen C."/>
            <person name="Sorensen T."/>
            <person name="Nielsen M.R."/>
            <person name="Sondergaard T.E."/>
            <person name="Sorensen J.L."/>
            <person name="Fitzpatrick D.A."/>
            <person name="Frisvad J.C."/>
            <person name="Nielsen K.L."/>
        </authorList>
    </citation>
    <scope>NUCLEOTIDE SEQUENCE</scope>
    <source>
        <strain evidence="1">IBT 30761</strain>
    </source>
</reference>
<dbReference type="Proteomes" id="UP001149074">
    <property type="component" value="Unassembled WGS sequence"/>
</dbReference>
<organism evidence="1 2">
    <name type="scientific">Penicillium argentinense</name>
    <dbReference type="NCBI Taxonomy" id="1131581"/>
    <lineage>
        <taxon>Eukaryota</taxon>
        <taxon>Fungi</taxon>
        <taxon>Dikarya</taxon>
        <taxon>Ascomycota</taxon>
        <taxon>Pezizomycotina</taxon>
        <taxon>Eurotiomycetes</taxon>
        <taxon>Eurotiomycetidae</taxon>
        <taxon>Eurotiales</taxon>
        <taxon>Aspergillaceae</taxon>
        <taxon>Penicillium</taxon>
    </lineage>
</organism>